<dbReference type="InterPro" id="IPR036038">
    <property type="entry name" value="Aminotransferase-like"/>
</dbReference>
<dbReference type="EMBL" id="JAZDWU010000005">
    <property type="protein sequence ID" value="KAL0002920.1"/>
    <property type="molecule type" value="Genomic_DNA"/>
</dbReference>
<dbReference type="Proteomes" id="UP001459277">
    <property type="component" value="Unassembled WGS sequence"/>
</dbReference>
<dbReference type="GO" id="GO:0003824">
    <property type="term" value="F:catalytic activity"/>
    <property type="evidence" value="ECO:0007669"/>
    <property type="project" value="InterPro"/>
</dbReference>
<evidence type="ECO:0000313" key="2">
    <source>
        <dbReference type="Proteomes" id="UP001459277"/>
    </source>
</evidence>
<dbReference type="InterPro" id="IPR001544">
    <property type="entry name" value="Aminotrans_IV"/>
</dbReference>
<sequence length="370" mass="41289">MSTSSRFLFGNGVVLHSSDAPPITTFLESHPGAYTTTRTHNNASCLLFWERHVKRLAESIRILSNSTPQLLFKQNSSSMIMHSLPQFTMGPFRALVNDSMSKVLPIAMKERRSDGEELSVTTLVSGNVERLSGIGNVDYDDDDDDDDGRVCRALDVYVYVGSYVVPAFGVRGNGARLAVVGRGRDVANAKYSDWVRLRKPLEKLRPFSVTELLLSNDGDQILEGCVTNFFVVCRKDIDEAKGDYLNDPKGMFAFEVQTASIGDGVLPGIIRQIVIEVCLSKGISFREVAPSWSKHETWEEAFITNSLRLLQHVETILVPSSWESIISKTREEISWEEMQFKDGPGMITALIQKEIMERAILEGFPICDVV</sequence>
<organism evidence="1 2">
    <name type="scientific">Lithocarpus litseifolius</name>
    <dbReference type="NCBI Taxonomy" id="425828"/>
    <lineage>
        <taxon>Eukaryota</taxon>
        <taxon>Viridiplantae</taxon>
        <taxon>Streptophyta</taxon>
        <taxon>Embryophyta</taxon>
        <taxon>Tracheophyta</taxon>
        <taxon>Spermatophyta</taxon>
        <taxon>Magnoliopsida</taxon>
        <taxon>eudicotyledons</taxon>
        <taxon>Gunneridae</taxon>
        <taxon>Pentapetalae</taxon>
        <taxon>rosids</taxon>
        <taxon>fabids</taxon>
        <taxon>Fagales</taxon>
        <taxon>Fagaceae</taxon>
        <taxon>Lithocarpus</taxon>
    </lineage>
</organism>
<dbReference type="AlphaFoldDB" id="A0AAW2D1E1"/>
<dbReference type="InterPro" id="IPR043132">
    <property type="entry name" value="BCAT-like_C"/>
</dbReference>
<reference evidence="1 2" key="1">
    <citation type="submission" date="2024-01" db="EMBL/GenBank/DDBJ databases">
        <title>A telomere-to-telomere, gap-free genome of sweet tea (Lithocarpus litseifolius).</title>
        <authorList>
            <person name="Zhou J."/>
        </authorList>
    </citation>
    <scope>NUCLEOTIDE SEQUENCE [LARGE SCALE GENOMIC DNA]</scope>
    <source>
        <strain evidence="1">Zhou-2022a</strain>
        <tissue evidence="1">Leaf</tissue>
    </source>
</reference>
<comment type="caution">
    <text evidence="1">The sequence shown here is derived from an EMBL/GenBank/DDBJ whole genome shotgun (WGS) entry which is preliminary data.</text>
</comment>
<dbReference type="Gene3D" id="3.20.10.10">
    <property type="entry name" value="D-amino Acid Aminotransferase, subunit A, domain 2"/>
    <property type="match status" value="1"/>
</dbReference>
<protein>
    <submittedName>
        <fullName evidence="1">Uncharacterized protein</fullName>
    </submittedName>
</protein>
<proteinExistence type="predicted"/>
<dbReference type="PANTHER" id="PTHR47703">
    <property type="entry name" value="D-AMINOACID AMINOTRANSFERASE-LIKE PLP-DEPENDENT ENZYMES SUPERFAMILY PROTEIN"/>
    <property type="match status" value="1"/>
</dbReference>
<dbReference type="SUPFAM" id="SSF56752">
    <property type="entry name" value="D-aminoacid aminotransferase-like PLP-dependent enzymes"/>
    <property type="match status" value="1"/>
</dbReference>
<evidence type="ECO:0000313" key="1">
    <source>
        <dbReference type="EMBL" id="KAL0002920.1"/>
    </source>
</evidence>
<dbReference type="Pfam" id="PF01063">
    <property type="entry name" value="Aminotran_4"/>
    <property type="match status" value="1"/>
</dbReference>
<dbReference type="PANTHER" id="PTHR47703:SF2">
    <property type="entry name" value="D-AMINOACID AMINOTRANSFERASE-LIKE PLP-DEPENDENT ENZYMES SUPERFAMILY PROTEIN"/>
    <property type="match status" value="1"/>
</dbReference>
<name>A0AAW2D1E1_9ROSI</name>
<keyword evidence="2" id="KW-1185">Reference proteome</keyword>
<accession>A0AAW2D1E1</accession>
<gene>
    <name evidence="1" type="ORF">SO802_016701</name>
</gene>